<keyword evidence="2" id="KW-1185">Reference proteome</keyword>
<name>A0ABQ4Y6B6_9ASTR</name>
<proteinExistence type="predicted"/>
<reference evidence="1" key="1">
    <citation type="journal article" date="2022" name="Int. J. Mol. Sci.">
        <title>Draft Genome of Tanacetum Coccineum: Genomic Comparison of Closely Related Tanacetum-Family Plants.</title>
        <authorList>
            <person name="Yamashiro T."/>
            <person name="Shiraishi A."/>
            <person name="Nakayama K."/>
            <person name="Satake H."/>
        </authorList>
    </citation>
    <scope>NUCLEOTIDE SEQUENCE</scope>
</reference>
<evidence type="ECO:0000313" key="1">
    <source>
        <dbReference type="EMBL" id="GJS73181.1"/>
    </source>
</evidence>
<gene>
    <name evidence="1" type="ORF">Tco_0706022</name>
</gene>
<dbReference type="EMBL" id="BQNB010010135">
    <property type="protein sequence ID" value="GJS73181.1"/>
    <property type="molecule type" value="Genomic_DNA"/>
</dbReference>
<accession>A0ABQ4Y6B6</accession>
<dbReference type="Proteomes" id="UP001151760">
    <property type="component" value="Unassembled WGS sequence"/>
</dbReference>
<comment type="caution">
    <text evidence="1">The sequence shown here is derived from an EMBL/GenBank/DDBJ whole genome shotgun (WGS) entry which is preliminary data.</text>
</comment>
<organism evidence="1 2">
    <name type="scientific">Tanacetum coccineum</name>
    <dbReference type="NCBI Taxonomy" id="301880"/>
    <lineage>
        <taxon>Eukaryota</taxon>
        <taxon>Viridiplantae</taxon>
        <taxon>Streptophyta</taxon>
        <taxon>Embryophyta</taxon>
        <taxon>Tracheophyta</taxon>
        <taxon>Spermatophyta</taxon>
        <taxon>Magnoliopsida</taxon>
        <taxon>eudicotyledons</taxon>
        <taxon>Gunneridae</taxon>
        <taxon>Pentapetalae</taxon>
        <taxon>asterids</taxon>
        <taxon>campanulids</taxon>
        <taxon>Asterales</taxon>
        <taxon>Asteraceae</taxon>
        <taxon>Asteroideae</taxon>
        <taxon>Anthemideae</taxon>
        <taxon>Anthemidinae</taxon>
        <taxon>Tanacetum</taxon>
    </lineage>
</organism>
<protein>
    <submittedName>
        <fullName evidence="1">Uncharacterized protein</fullName>
    </submittedName>
</protein>
<reference evidence="1" key="2">
    <citation type="submission" date="2022-01" db="EMBL/GenBank/DDBJ databases">
        <authorList>
            <person name="Yamashiro T."/>
            <person name="Shiraishi A."/>
            <person name="Satake H."/>
            <person name="Nakayama K."/>
        </authorList>
    </citation>
    <scope>NUCLEOTIDE SEQUENCE</scope>
</reference>
<sequence length="169" mass="19048">MSEVCPPMDAPLIQSSSHRITGTLILRVHYCGLAPLSETFIGTSKKASSSCCHRVIAHIGGMNTLFASAHLVRASRLLQRGDQKRLCVSDSDTSEFSSLSFLRRQTEPLAHTDLHILWKCLWTRTETILALTFKKNNPYLLGHQFCSWQSPSLNKRYYSARTPHVVFQS</sequence>
<evidence type="ECO:0000313" key="2">
    <source>
        <dbReference type="Proteomes" id="UP001151760"/>
    </source>
</evidence>